<dbReference type="AlphaFoldDB" id="A0A8J7UVW0"/>
<proteinExistence type="predicted"/>
<dbReference type="RefSeq" id="WP_210512152.1">
    <property type="nucleotide sequence ID" value="NZ_JAFIDN010000007.1"/>
</dbReference>
<dbReference type="Proteomes" id="UP000673975">
    <property type="component" value="Unassembled WGS sequence"/>
</dbReference>
<name>A0A8J7UVW0_9BACT</name>
<gene>
    <name evidence="1" type="ORF">NATSA_09840</name>
</gene>
<dbReference type="InterPro" id="IPR029470">
    <property type="entry name" value="PDDEXK_4"/>
</dbReference>
<accession>A0A8J7UVW0</accession>
<protein>
    <submittedName>
        <fullName evidence="1">PD-(D/E)XK nuclease family protein</fullName>
    </submittedName>
</protein>
<keyword evidence="2" id="KW-1185">Reference proteome</keyword>
<reference evidence="1" key="1">
    <citation type="submission" date="2021-02" db="EMBL/GenBank/DDBJ databases">
        <title>Natronogracilivirga saccharolytica gen. nov. sp. nov. a new anaerobic, haloalkiliphilic carbohydrate-fermenting bacterium from soda lake and proposing of Cyclonatronumiaceae fam. nov. in the phylum Balneolaeota.</title>
        <authorList>
            <person name="Zhilina T.N."/>
            <person name="Sorokin D.Y."/>
            <person name="Zavarzina D.G."/>
            <person name="Toshchakov S.V."/>
            <person name="Kublanov I.V."/>
        </authorList>
    </citation>
    <scope>NUCLEOTIDE SEQUENCE</scope>
    <source>
        <strain evidence="1">Z-1702</strain>
    </source>
</reference>
<dbReference type="Pfam" id="PF14281">
    <property type="entry name" value="PDDEXK_4"/>
    <property type="match status" value="1"/>
</dbReference>
<dbReference type="EMBL" id="JAFIDN010000007">
    <property type="protein sequence ID" value="MBP3192962.1"/>
    <property type="molecule type" value="Genomic_DNA"/>
</dbReference>
<evidence type="ECO:0000313" key="1">
    <source>
        <dbReference type="EMBL" id="MBP3192962.1"/>
    </source>
</evidence>
<sequence length="354" mass="41612">MKALFKTLFDLVTRESSQPLEDYLTEIFAHVLSDNQELLKVFLAKIKINRFDTEELSISTQHELTALEDHDSNSRPDIAIFGDDLAVFIENKVHSAEGKEQLKRYAEHLESLNKKHKKLVYITKNYDPKEVNELFENCNTLSKTDFIHLRWFEIAELLKNFPDDLITYELLKFMKTNKLTMNNQFTPLDLITLSNFSNVSDIMDEVLFGEISSRFEKVNGNVTQKSTRLTQLKEHDRYIYYSGHKDKISVLLGFWLNSKKEEEYPELGIEIEINPNASRVEHWEEVFKEIEKNYLNWKTSNLNSPKQWSRVVKKSSLQTILSTENHVLESKKFLNECIDDLDSIIKTYRLREEA</sequence>
<organism evidence="1 2">
    <name type="scientific">Natronogracilivirga saccharolytica</name>
    <dbReference type="NCBI Taxonomy" id="2812953"/>
    <lineage>
        <taxon>Bacteria</taxon>
        <taxon>Pseudomonadati</taxon>
        <taxon>Balneolota</taxon>
        <taxon>Balneolia</taxon>
        <taxon>Balneolales</taxon>
        <taxon>Cyclonatronaceae</taxon>
        <taxon>Natronogracilivirga</taxon>
    </lineage>
</organism>
<comment type="caution">
    <text evidence="1">The sequence shown here is derived from an EMBL/GenBank/DDBJ whole genome shotgun (WGS) entry which is preliminary data.</text>
</comment>
<evidence type="ECO:0000313" key="2">
    <source>
        <dbReference type="Proteomes" id="UP000673975"/>
    </source>
</evidence>